<dbReference type="PANTHER" id="PTHR47679">
    <property type="entry name" value="PROTEIN TORNADO 1"/>
    <property type="match status" value="1"/>
</dbReference>
<evidence type="ECO:0000313" key="2">
    <source>
        <dbReference type="Proteomes" id="UP000886520"/>
    </source>
</evidence>
<dbReference type="SUPFAM" id="SSF52047">
    <property type="entry name" value="RNI-like"/>
    <property type="match status" value="1"/>
</dbReference>
<proteinExistence type="predicted"/>
<dbReference type="Proteomes" id="UP000886520">
    <property type="component" value="Chromosome 6"/>
</dbReference>
<dbReference type="EMBL" id="JABFUD020000006">
    <property type="protein sequence ID" value="KAI5078341.1"/>
    <property type="molecule type" value="Genomic_DNA"/>
</dbReference>
<organism evidence="1 2">
    <name type="scientific">Adiantum capillus-veneris</name>
    <name type="common">Maidenhair fern</name>
    <dbReference type="NCBI Taxonomy" id="13818"/>
    <lineage>
        <taxon>Eukaryota</taxon>
        <taxon>Viridiplantae</taxon>
        <taxon>Streptophyta</taxon>
        <taxon>Embryophyta</taxon>
        <taxon>Tracheophyta</taxon>
        <taxon>Polypodiopsida</taxon>
        <taxon>Polypodiidae</taxon>
        <taxon>Polypodiales</taxon>
        <taxon>Pteridineae</taxon>
        <taxon>Pteridaceae</taxon>
        <taxon>Vittarioideae</taxon>
        <taxon>Adiantum</taxon>
    </lineage>
</organism>
<sequence>MNALVRAALSNKALQILSLSADCPNQLLEKALETDQDSGAGPSAFEALLLPGHSAITTLQVHRWPLISPRDAQILASDSPTLQTLILRGLDKSNRIAEWLVKFLRLLESNTSLHDLAILNSPGADVPEVYEALMQLLDRTSGGALQGVELWCSGQFAHDERNEALRRRLDAVQCKRNQNGAQWALRNFPRVKPSSIRIFFCGFPFAGKTTLRRNMVNVLQQRSSRSHFNIACQILPQSIGVKE</sequence>
<dbReference type="AlphaFoldDB" id="A0A9D4ZM56"/>
<keyword evidence="2" id="KW-1185">Reference proteome</keyword>
<reference evidence="1" key="1">
    <citation type="submission" date="2021-01" db="EMBL/GenBank/DDBJ databases">
        <title>Adiantum capillus-veneris genome.</title>
        <authorList>
            <person name="Fang Y."/>
            <person name="Liao Q."/>
        </authorList>
    </citation>
    <scope>NUCLEOTIDE SEQUENCE</scope>
    <source>
        <strain evidence="1">H3</strain>
        <tissue evidence="1">Leaf</tissue>
    </source>
</reference>
<dbReference type="PANTHER" id="PTHR47679:SF1">
    <property type="entry name" value="PROTEIN TORNADO 1"/>
    <property type="match status" value="1"/>
</dbReference>
<comment type="caution">
    <text evidence="1">The sequence shown here is derived from an EMBL/GenBank/DDBJ whole genome shotgun (WGS) entry which is preliminary data.</text>
</comment>
<evidence type="ECO:0000313" key="1">
    <source>
        <dbReference type="EMBL" id="KAI5078341.1"/>
    </source>
</evidence>
<gene>
    <name evidence="1" type="ORF">GOP47_0006012</name>
</gene>
<accession>A0A9D4ZM56</accession>
<protein>
    <submittedName>
        <fullName evidence="1">Uncharacterized protein</fullName>
    </submittedName>
</protein>
<name>A0A9D4ZM56_ADICA</name>